<evidence type="ECO:0000259" key="1">
    <source>
        <dbReference type="Pfam" id="PF08281"/>
    </source>
</evidence>
<dbReference type="Pfam" id="PF08281">
    <property type="entry name" value="Sigma70_r4_2"/>
    <property type="match status" value="1"/>
</dbReference>
<dbReference type="InterPro" id="IPR014284">
    <property type="entry name" value="RNA_pol_sigma-70_dom"/>
</dbReference>
<dbReference type="NCBIfam" id="TIGR02937">
    <property type="entry name" value="sigma70-ECF"/>
    <property type="match status" value="1"/>
</dbReference>
<accession>A0A9W3JH84</accession>
<dbReference type="GO" id="GO:0003677">
    <property type="term" value="F:DNA binding"/>
    <property type="evidence" value="ECO:0007669"/>
    <property type="project" value="InterPro"/>
</dbReference>
<feature type="domain" description="RNA polymerase sigma factor 70 region 4 type 2" evidence="1">
    <location>
        <begin position="102"/>
        <end position="149"/>
    </location>
</feature>
<sequence length="166" mass="19490">MKDLMEQYTKTRKSLEESKVGATEKDISIINEMISDINYALEWMRTAKQPGLRRPIERRAAYQKEKTVDTLLMQRYFRSTETLYEWDDKPIENSISHWDRIKLEDALSTLTEREKEIYMMSKGNCFSMEKVSKILGVTKSTVQTTLKRADEKIKIQISESLFCMVG</sequence>
<protein>
    <submittedName>
        <fullName evidence="2">Positive control sigma-like factor</fullName>
        <ecNumber evidence="2">2.7.7.6</ecNumber>
    </submittedName>
</protein>
<dbReference type="KEGG" id="bti:BTG_32853"/>
<name>A0A9W3JH84_BACTU</name>
<reference evidence="2 3" key="1">
    <citation type="submission" date="2012-08" db="EMBL/GenBank/DDBJ databases">
        <authorList>
            <person name="Doggett N."/>
            <person name="Teshima H."/>
            <person name="Bruce D."/>
            <person name="Detter J.C."/>
            <person name="Johnson S.L."/>
            <person name="Han C."/>
        </authorList>
    </citation>
    <scope>NUCLEOTIDE SEQUENCE [LARGE SCALE GENOMIC DNA]</scope>
    <source>
        <strain evidence="2 3">HD-771</strain>
        <plasmid evidence="2 3">p03</plasmid>
    </source>
</reference>
<dbReference type="InterPro" id="IPR036388">
    <property type="entry name" value="WH-like_DNA-bd_sf"/>
</dbReference>
<dbReference type="AlphaFoldDB" id="A0A9W3JH84"/>
<keyword evidence="2" id="KW-0548">Nucleotidyltransferase</keyword>
<dbReference type="Gene3D" id="1.10.10.10">
    <property type="entry name" value="Winged helix-like DNA-binding domain superfamily/Winged helix DNA-binding domain"/>
    <property type="match status" value="1"/>
</dbReference>
<organism evidence="2 3">
    <name type="scientific">Bacillus thuringiensis HD-771</name>
    <dbReference type="NCBI Taxonomy" id="1218175"/>
    <lineage>
        <taxon>Bacteria</taxon>
        <taxon>Bacillati</taxon>
        <taxon>Bacillota</taxon>
        <taxon>Bacilli</taxon>
        <taxon>Bacillales</taxon>
        <taxon>Bacillaceae</taxon>
        <taxon>Bacillus</taxon>
        <taxon>Bacillus cereus group</taxon>
    </lineage>
</organism>
<dbReference type="EC" id="2.7.7.6" evidence="2"/>
<dbReference type="GO" id="GO:0016987">
    <property type="term" value="F:sigma factor activity"/>
    <property type="evidence" value="ECO:0007669"/>
    <property type="project" value="InterPro"/>
</dbReference>
<dbReference type="EMBL" id="CP003755">
    <property type="protein sequence ID" value="AFQ19902.1"/>
    <property type="molecule type" value="Genomic_DNA"/>
</dbReference>
<keyword evidence="2" id="KW-0614">Plasmid</keyword>
<dbReference type="Proteomes" id="UP000005259">
    <property type="component" value="Plasmid p03"/>
</dbReference>
<dbReference type="CDD" id="cd06171">
    <property type="entry name" value="Sigma70_r4"/>
    <property type="match status" value="1"/>
</dbReference>
<dbReference type="GO" id="GO:0006352">
    <property type="term" value="P:DNA-templated transcription initiation"/>
    <property type="evidence" value="ECO:0007669"/>
    <property type="project" value="InterPro"/>
</dbReference>
<dbReference type="NCBIfam" id="NF005385">
    <property type="entry name" value="PRK06930.1"/>
    <property type="match status" value="1"/>
</dbReference>
<dbReference type="InterPro" id="IPR013249">
    <property type="entry name" value="RNA_pol_sigma70_r4_t2"/>
</dbReference>
<evidence type="ECO:0000313" key="3">
    <source>
        <dbReference type="Proteomes" id="UP000005259"/>
    </source>
</evidence>
<proteinExistence type="predicted"/>
<evidence type="ECO:0000313" key="2">
    <source>
        <dbReference type="EMBL" id="AFQ19902.1"/>
    </source>
</evidence>
<dbReference type="SUPFAM" id="SSF88659">
    <property type="entry name" value="Sigma3 and sigma4 domains of RNA polymerase sigma factors"/>
    <property type="match status" value="1"/>
</dbReference>
<geneLocation type="plasmid" evidence="2 3">
    <name>p03</name>
</geneLocation>
<dbReference type="RefSeq" id="WP_000654042.1">
    <property type="nucleotide sequence ID" value="NC_018487.1"/>
</dbReference>
<gene>
    <name evidence="2" type="ORF">BTG_32853</name>
</gene>
<dbReference type="GO" id="GO:0003899">
    <property type="term" value="F:DNA-directed RNA polymerase activity"/>
    <property type="evidence" value="ECO:0007669"/>
    <property type="project" value="UniProtKB-EC"/>
</dbReference>
<dbReference type="InterPro" id="IPR013324">
    <property type="entry name" value="RNA_pol_sigma_r3/r4-like"/>
</dbReference>
<keyword evidence="2" id="KW-0808">Transferase</keyword>